<dbReference type="WBParaSite" id="ES5_v2.g17950.t1">
    <property type="protein sequence ID" value="ES5_v2.g17950.t1"/>
    <property type="gene ID" value="ES5_v2.g17950"/>
</dbReference>
<evidence type="ECO:0000313" key="1">
    <source>
        <dbReference type="Proteomes" id="UP000887579"/>
    </source>
</evidence>
<proteinExistence type="predicted"/>
<evidence type="ECO:0000313" key="2">
    <source>
        <dbReference type="WBParaSite" id="ES5_v2.g17950.t1"/>
    </source>
</evidence>
<organism evidence="1 2">
    <name type="scientific">Panagrolaimus sp. ES5</name>
    <dbReference type="NCBI Taxonomy" id="591445"/>
    <lineage>
        <taxon>Eukaryota</taxon>
        <taxon>Metazoa</taxon>
        <taxon>Ecdysozoa</taxon>
        <taxon>Nematoda</taxon>
        <taxon>Chromadorea</taxon>
        <taxon>Rhabditida</taxon>
        <taxon>Tylenchina</taxon>
        <taxon>Panagrolaimomorpha</taxon>
        <taxon>Panagrolaimoidea</taxon>
        <taxon>Panagrolaimidae</taxon>
        <taxon>Panagrolaimus</taxon>
    </lineage>
</organism>
<protein>
    <submittedName>
        <fullName evidence="2">Glycerol-3-phosphate dehydrogenase [NAD(+)]</fullName>
    </submittedName>
</protein>
<sequence length="354" mass="38672">MTAAKKIAIIGSGNWGSAIARIIGSTTKANPSLFDSTVSMWVHEEIIDGKKLSEIINTTHENVKYLPGKKLPENILAVTDVVETCKDADILVFVIPHQFVTRVSNLLKGKIKPDSIAISLIKGLSTAKCDGIKLVSSEIKEILNIDVAVLMGANLAPEVANDNFCEATIGTRKKQENGAMLKKLFHTQNFRINVVEDIEATELCGALKNIVACAAGFSDGLGYGDNTKAAIIRLGMMEIIRFVNQYYPGAHLSTFFESCGLADLVTTCYGGRNRRVCEAFVKSADNKTMAEIEKDILKGQSAQGPLTAEEVVELLKKSDSQSKYPLFVAVNQICKKELKPQDLIECLRNHPEHM</sequence>
<dbReference type="Proteomes" id="UP000887579">
    <property type="component" value="Unplaced"/>
</dbReference>
<accession>A0AC34FLD2</accession>
<reference evidence="2" key="1">
    <citation type="submission" date="2022-11" db="UniProtKB">
        <authorList>
            <consortium name="WormBaseParasite"/>
        </authorList>
    </citation>
    <scope>IDENTIFICATION</scope>
</reference>
<name>A0AC34FLD2_9BILA</name>